<accession>A0A8J2BPN6</accession>
<keyword evidence="2" id="KW-1185">Reference proteome</keyword>
<dbReference type="EMBL" id="CAJNOB010000013">
    <property type="protein sequence ID" value="CAF0697070.1"/>
    <property type="molecule type" value="Genomic_DNA"/>
</dbReference>
<dbReference type="AlphaFoldDB" id="A0A8J2BPN6"/>
<sequence>MRGQKHYELGFLHRKISAIQVESSDPRHALALPALRPHEQRHGGLLG</sequence>
<protein>
    <submittedName>
        <fullName evidence="1">Uncharacterized protein</fullName>
    </submittedName>
</protein>
<dbReference type="Proteomes" id="UP000663859">
    <property type="component" value="Unassembled WGS sequence"/>
</dbReference>
<name>A0A8J2BPN6_9BACT</name>
<organism evidence="1 2">
    <name type="scientific">Candidatus Methylacidithermus pantelleriae</name>
    <dbReference type="NCBI Taxonomy" id="2744239"/>
    <lineage>
        <taxon>Bacteria</taxon>
        <taxon>Pseudomonadati</taxon>
        <taxon>Verrucomicrobiota</taxon>
        <taxon>Methylacidiphilae</taxon>
        <taxon>Methylacidiphilales</taxon>
        <taxon>Methylacidiphilaceae</taxon>
        <taxon>Candidatus Methylacidithermus</taxon>
    </lineage>
</organism>
<evidence type="ECO:0000313" key="1">
    <source>
        <dbReference type="EMBL" id="CAF0697070.1"/>
    </source>
</evidence>
<proteinExistence type="predicted"/>
<evidence type="ECO:0000313" key="2">
    <source>
        <dbReference type="Proteomes" id="UP000663859"/>
    </source>
</evidence>
<reference evidence="1" key="1">
    <citation type="submission" date="2021-02" db="EMBL/GenBank/DDBJ databases">
        <authorList>
            <person name="Cremers G."/>
            <person name="Picone N."/>
        </authorList>
    </citation>
    <scope>NUCLEOTIDE SEQUENCE</scope>
    <source>
        <strain evidence="1">PQ17</strain>
    </source>
</reference>
<gene>
    <name evidence="1" type="ORF">MPNT_200047</name>
</gene>
<comment type="caution">
    <text evidence="1">The sequence shown here is derived from an EMBL/GenBank/DDBJ whole genome shotgun (WGS) entry which is preliminary data.</text>
</comment>